<reference evidence="1" key="1">
    <citation type="journal article" date="2004" name="Genome Res.">
        <title>The status, quality, and expansion of the NIH full-length cDNA project: the Mammalian Gene Collection (MGC).</title>
        <authorList>
            <consortium name="The MGC Project Team"/>
            <person name="Gerhard D.S."/>
            <person name="Wagner L."/>
            <person name="Feingold E.A."/>
            <person name="Shenmen C.M."/>
            <person name="Grouse L.H."/>
            <person name="Schuler G."/>
            <person name="Klein S.L."/>
            <person name="Old S."/>
            <person name="Rasooly R."/>
            <person name="Good P."/>
            <person name="Guyer M."/>
            <person name="Peck A.M."/>
            <person name="Derge J.G."/>
            <person name="Lipman D."/>
            <person name="Collins F.S."/>
            <person name="Jang W."/>
            <person name="Sherry S."/>
            <person name="Feolo M."/>
            <person name="Misquitta L."/>
            <person name="Lee E."/>
            <person name="Rotmistrovsky K."/>
            <person name="Greenhut S.F."/>
            <person name="Schaefer C.F."/>
            <person name="Buetow K."/>
            <person name="Bonner T.I."/>
            <person name="Haussler D."/>
            <person name="Kent J."/>
            <person name="Kiekhaus M."/>
            <person name="Furey T."/>
            <person name="Brent M."/>
            <person name="Prange C."/>
            <person name="Schreiber K."/>
            <person name="Shapiro N."/>
            <person name="Bhat N.K."/>
            <person name="Hopkins R.F."/>
            <person name="Hsie F."/>
            <person name="Driscoll T."/>
            <person name="Soares M.B."/>
            <person name="Casavant T.L."/>
            <person name="Scheetz T.E."/>
            <person name="Brown-stein M.J."/>
            <person name="Usdin T.B."/>
            <person name="Toshiyuki S."/>
            <person name="Carninci P."/>
            <person name="Piao Y."/>
            <person name="Dudekula D.B."/>
            <person name="Ko M.S."/>
            <person name="Kawakami K."/>
            <person name="Suzuki Y."/>
            <person name="Sugano S."/>
            <person name="Gruber C.E."/>
            <person name="Smith M.R."/>
            <person name="Simmons B."/>
            <person name="Moore T."/>
            <person name="Waterman R."/>
            <person name="Johnson S.L."/>
            <person name="Ruan Y."/>
            <person name="Wei C.L."/>
            <person name="Mathavan S."/>
            <person name="Gunaratne P.H."/>
            <person name="Wu J."/>
            <person name="Garcia A.M."/>
            <person name="Hulyk S.W."/>
            <person name="Fuh E."/>
            <person name="Yuan Y."/>
            <person name="Sneed A."/>
            <person name="Kowis C."/>
            <person name="Hodgson A."/>
            <person name="Muzny D.M."/>
            <person name="McPherson J."/>
            <person name="Gibbs R.A."/>
            <person name="Fahey J."/>
            <person name="Helton E."/>
            <person name="Ketteman M."/>
            <person name="Madan A."/>
            <person name="Rodrigues S."/>
            <person name="Sanchez A."/>
            <person name="Whiting M."/>
            <person name="Madari A."/>
            <person name="Young A.C."/>
            <person name="Wetherby K.D."/>
            <person name="Granite S.J."/>
            <person name="Kwong P.N."/>
            <person name="Brinkley C.P."/>
            <person name="Pearson R.L."/>
            <person name="Bouffard G.G."/>
            <person name="Blakesly R.W."/>
            <person name="Green E.D."/>
            <person name="Dickson M.C."/>
            <person name="Rodriguez A.C."/>
            <person name="Grimwood J."/>
            <person name="Schmutz J."/>
            <person name="Myers R.M."/>
            <person name="Butterfield Y.S."/>
            <person name="Griffith M."/>
            <person name="Griffith O.L."/>
            <person name="Krzywinski M.I."/>
            <person name="Liao N."/>
            <person name="Morin R."/>
            <person name="Morrin R."/>
            <person name="Palmquist D."/>
            <person name="Petrescu A.S."/>
            <person name="Skalska U."/>
            <person name="Smailus D.E."/>
            <person name="Stott J.M."/>
            <person name="Schnerch A."/>
            <person name="Schein J.E."/>
            <person name="Jones S.J."/>
            <person name="Holt R.A."/>
            <person name="Baross A."/>
            <person name="Marra M.A."/>
            <person name="Clifton S."/>
            <person name="Makowski K.A."/>
            <person name="Bosak S."/>
            <person name="Malek J."/>
        </authorList>
    </citation>
    <scope>NUCLEOTIDE SEQUENCE [LARGE SCALE MRNA]</scope>
    <source>
        <tissue evidence="1">Lung</tissue>
    </source>
</reference>
<feature type="non-terminal residue" evidence="1">
    <location>
        <position position="1"/>
    </location>
</feature>
<dbReference type="AlphaFoldDB" id="Q8WW50"/>
<sequence length="36" mass="3787">NYFNSRATHTAGSPLCSSIDPACGVGSNSFFPDPRL</sequence>
<dbReference type="EMBL" id="BC020888">
    <property type="protein sequence ID" value="AAH20888.1"/>
    <property type="molecule type" value="mRNA"/>
</dbReference>
<name>Q8WW50_HUMAN</name>
<protein>
    <submittedName>
        <fullName evidence="1">Uncharacterized protein</fullName>
    </submittedName>
</protein>
<accession>Q8WW50</accession>
<evidence type="ECO:0000313" key="1">
    <source>
        <dbReference type="EMBL" id="AAH20888.1"/>
    </source>
</evidence>
<organism evidence="1">
    <name type="scientific">Homo sapiens</name>
    <name type="common">Human</name>
    <dbReference type="NCBI Taxonomy" id="9606"/>
    <lineage>
        <taxon>Eukaryota</taxon>
        <taxon>Metazoa</taxon>
        <taxon>Chordata</taxon>
        <taxon>Craniata</taxon>
        <taxon>Vertebrata</taxon>
        <taxon>Euteleostomi</taxon>
        <taxon>Mammalia</taxon>
        <taxon>Eutheria</taxon>
        <taxon>Euarchontoglires</taxon>
        <taxon>Primates</taxon>
        <taxon>Haplorrhini</taxon>
        <taxon>Catarrhini</taxon>
        <taxon>Hominidae</taxon>
        <taxon>Homo</taxon>
    </lineage>
</organism>
<proteinExistence type="evidence at transcript level"/>